<comment type="caution">
    <text evidence="7">The sequence shown here is derived from an EMBL/GenBank/DDBJ whole genome shotgun (WGS) entry which is preliminary data.</text>
</comment>
<feature type="transmembrane region" description="Helical" evidence="5">
    <location>
        <begin position="93"/>
        <end position="113"/>
    </location>
</feature>
<evidence type="ECO:0000256" key="4">
    <source>
        <dbReference type="ARBA" id="ARBA00023136"/>
    </source>
</evidence>
<reference evidence="7 8" key="1">
    <citation type="submission" date="2015-11" db="EMBL/GenBank/DDBJ databases">
        <title>Genomic analysis of 38 Legionella species identifies large and diverse effector repertoires.</title>
        <authorList>
            <person name="Burstein D."/>
            <person name="Amaro F."/>
            <person name="Zusman T."/>
            <person name="Lifshitz Z."/>
            <person name="Cohen O."/>
            <person name="Gilbert J.A."/>
            <person name="Pupko T."/>
            <person name="Shuman H.A."/>
            <person name="Segal G."/>
        </authorList>
    </citation>
    <scope>NUCLEOTIDE SEQUENCE [LARGE SCALE GENOMIC DNA]</scope>
    <source>
        <strain evidence="7 8">ATCC 49655</strain>
    </source>
</reference>
<evidence type="ECO:0000256" key="2">
    <source>
        <dbReference type="ARBA" id="ARBA00022692"/>
    </source>
</evidence>
<accession>A0A0W0YT05</accession>
<dbReference type="GO" id="GO:0016020">
    <property type="term" value="C:membrane"/>
    <property type="evidence" value="ECO:0007669"/>
    <property type="project" value="UniProtKB-SubCell"/>
</dbReference>
<dbReference type="RefSeq" id="WP_018576054.1">
    <property type="nucleotide sequence ID" value="NZ_KB892382.1"/>
</dbReference>
<dbReference type="InterPro" id="IPR010432">
    <property type="entry name" value="RDD"/>
</dbReference>
<dbReference type="STRING" id="1122169.Lsha_1793"/>
<proteinExistence type="predicted"/>
<feature type="domain" description="RDD" evidence="6">
    <location>
        <begin position="5"/>
        <end position="108"/>
    </location>
</feature>
<organism evidence="7 8">
    <name type="scientific">Legionella shakespearei DSM 23087</name>
    <dbReference type="NCBI Taxonomy" id="1122169"/>
    <lineage>
        <taxon>Bacteria</taxon>
        <taxon>Pseudomonadati</taxon>
        <taxon>Pseudomonadota</taxon>
        <taxon>Gammaproteobacteria</taxon>
        <taxon>Legionellales</taxon>
        <taxon>Legionellaceae</taxon>
        <taxon>Legionella</taxon>
    </lineage>
</organism>
<name>A0A0W0YT05_9GAMM</name>
<evidence type="ECO:0000256" key="5">
    <source>
        <dbReference type="SAM" id="Phobius"/>
    </source>
</evidence>
<dbReference type="AlphaFoldDB" id="A0A0W0YT05"/>
<evidence type="ECO:0000256" key="3">
    <source>
        <dbReference type="ARBA" id="ARBA00022989"/>
    </source>
</evidence>
<evidence type="ECO:0000313" key="7">
    <source>
        <dbReference type="EMBL" id="KTD60043.1"/>
    </source>
</evidence>
<dbReference type="Pfam" id="PF06271">
    <property type="entry name" value="RDD"/>
    <property type="match status" value="1"/>
</dbReference>
<keyword evidence="8" id="KW-1185">Reference proteome</keyword>
<keyword evidence="2 5" id="KW-0812">Transmembrane</keyword>
<dbReference type="EMBL" id="LNYW01000046">
    <property type="protein sequence ID" value="KTD60043.1"/>
    <property type="molecule type" value="Genomic_DNA"/>
</dbReference>
<dbReference type="PATRIC" id="fig|1122169.6.peg.2060"/>
<dbReference type="Proteomes" id="UP000054600">
    <property type="component" value="Unassembled WGS sequence"/>
</dbReference>
<feature type="transmembrane region" description="Helical" evidence="5">
    <location>
        <begin position="42"/>
        <end position="60"/>
    </location>
</feature>
<dbReference type="eggNOG" id="COG1714">
    <property type="taxonomic scope" value="Bacteria"/>
</dbReference>
<dbReference type="OrthoDB" id="9793824at2"/>
<protein>
    <submittedName>
        <fullName evidence="7">RDD family protein</fullName>
    </submittedName>
</protein>
<keyword evidence="3 5" id="KW-1133">Transmembrane helix</keyword>
<evidence type="ECO:0000259" key="6">
    <source>
        <dbReference type="Pfam" id="PF06271"/>
    </source>
</evidence>
<evidence type="ECO:0000313" key="8">
    <source>
        <dbReference type="Proteomes" id="UP000054600"/>
    </source>
</evidence>
<comment type="subcellular location">
    <subcellularLocation>
        <location evidence="1">Membrane</location>
        <topology evidence="1">Multi-pass membrane protein</topology>
    </subcellularLocation>
</comment>
<evidence type="ECO:0000256" key="1">
    <source>
        <dbReference type="ARBA" id="ARBA00004141"/>
    </source>
</evidence>
<gene>
    <name evidence="7" type="ORF">Lsha_1793</name>
</gene>
<feature type="transmembrane region" description="Helical" evidence="5">
    <location>
        <begin position="7"/>
        <end position="30"/>
    </location>
</feature>
<keyword evidence="4 5" id="KW-0472">Membrane</keyword>
<sequence length="125" mass="14496">MFFIRYLAALSYDAIIMIVLFFVLTAFFLLCNGGHAIPPATLWYQLSLLGIALSYYYSSIRFGGQTLGMRAWRFKLAAKTQEQLSRPQILGRILYFIPTLLIAPFCFKSHYALLNHWTKTEFVRQ</sequence>